<proteinExistence type="inferred from homology"/>
<comment type="catalytic activity">
    <reaction evidence="4 5">
        <text>L-glutaminyl-[peptide chain release factor] + S-adenosyl-L-methionine = N(5)-methyl-L-glutaminyl-[peptide chain release factor] + S-adenosyl-L-homocysteine + H(+)</text>
        <dbReference type="Rhea" id="RHEA:42896"/>
        <dbReference type="Rhea" id="RHEA-COMP:10271"/>
        <dbReference type="Rhea" id="RHEA-COMP:10272"/>
        <dbReference type="ChEBI" id="CHEBI:15378"/>
        <dbReference type="ChEBI" id="CHEBI:30011"/>
        <dbReference type="ChEBI" id="CHEBI:57856"/>
        <dbReference type="ChEBI" id="CHEBI:59789"/>
        <dbReference type="ChEBI" id="CHEBI:61891"/>
        <dbReference type="EC" id="2.1.1.297"/>
    </reaction>
</comment>
<sequence length="282" mass="31629">MSDIIQFIKSSLSGLYPDTEIAGISRIIIESVTGYPLHVLLSDKSKKITETQYVKIQKIIQRLLTSEPIQYILGETEFFGLPFIVNENVLIPRPETEELVELILSENQNPRLTILDIGTGSGCIAIALKKYLPEANIHAWDFSTGALGVARENASRNKVDVKFSRVDVLKEYPTDTMFDIIVSNPPYVLESEKTGINKNVLDYEPHSALFVPDNNGLLFYKRIADIAKELLHDNGKLYFEINQQKGIDTKDMLTAKGFSNIRVIKDLSGNDRIVASQITKVV</sequence>
<dbReference type="SUPFAM" id="SSF53335">
    <property type="entry name" value="S-adenosyl-L-methionine-dependent methyltransferases"/>
    <property type="match status" value="1"/>
</dbReference>
<feature type="domain" description="Methyltransferase small" evidence="6">
    <location>
        <begin position="109"/>
        <end position="192"/>
    </location>
</feature>
<dbReference type="EMBL" id="FQUC01000007">
    <property type="protein sequence ID" value="SHF52810.1"/>
    <property type="molecule type" value="Genomic_DNA"/>
</dbReference>
<comment type="function">
    <text evidence="5">Methylates the class 1 translation termination release factors RF1/PrfA and RF2/PrfB on the glutamine residue of the universally conserved GGQ motif.</text>
</comment>
<keyword evidence="1 5" id="KW-0489">Methyltransferase</keyword>
<organism evidence="8 9">
    <name type="scientific">Dysgonomonas macrotermitis</name>
    <dbReference type="NCBI Taxonomy" id="1346286"/>
    <lineage>
        <taxon>Bacteria</taxon>
        <taxon>Pseudomonadati</taxon>
        <taxon>Bacteroidota</taxon>
        <taxon>Bacteroidia</taxon>
        <taxon>Bacteroidales</taxon>
        <taxon>Dysgonomonadaceae</taxon>
        <taxon>Dysgonomonas</taxon>
    </lineage>
</organism>
<dbReference type="InterPro" id="IPR019874">
    <property type="entry name" value="RF_methyltr_PrmC"/>
</dbReference>
<gene>
    <name evidence="5" type="primary">prmC</name>
    <name evidence="8" type="ORF">SAMN05444362_107130</name>
</gene>
<dbReference type="OrthoDB" id="9800643at2"/>
<evidence type="ECO:0000256" key="1">
    <source>
        <dbReference type="ARBA" id="ARBA00022603"/>
    </source>
</evidence>
<evidence type="ECO:0000259" key="6">
    <source>
        <dbReference type="Pfam" id="PF05175"/>
    </source>
</evidence>
<feature type="binding site" evidence="5">
    <location>
        <begin position="118"/>
        <end position="122"/>
    </location>
    <ligand>
        <name>S-adenosyl-L-methionine</name>
        <dbReference type="ChEBI" id="CHEBI:59789"/>
    </ligand>
</feature>
<dbReference type="InterPro" id="IPR007848">
    <property type="entry name" value="Small_mtfrase_dom"/>
</dbReference>
<dbReference type="GO" id="GO:0102559">
    <property type="term" value="F:peptide chain release factor N(5)-glutamine methyltransferase activity"/>
    <property type="evidence" value="ECO:0007669"/>
    <property type="project" value="UniProtKB-EC"/>
</dbReference>
<comment type="similarity">
    <text evidence="5">Belongs to the protein N5-glutamine methyltransferase family. PrmC subfamily.</text>
</comment>
<dbReference type="Gene3D" id="3.40.50.150">
    <property type="entry name" value="Vaccinia Virus protein VP39"/>
    <property type="match status" value="1"/>
</dbReference>
<dbReference type="STRING" id="1346286.SAMN05444362_107130"/>
<comment type="caution">
    <text evidence="5">Lacks conserved residue(s) required for the propagation of feature annotation.</text>
</comment>
<dbReference type="PANTHER" id="PTHR18895:SF74">
    <property type="entry name" value="MTRF1L RELEASE FACTOR GLUTAMINE METHYLTRANSFERASE"/>
    <property type="match status" value="1"/>
</dbReference>
<evidence type="ECO:0000313" key="9">
    <source>
        <dbReference type="Proteomes" id="UP000184480"/>
    </source>
</evidence>
<dbReference type="InterPro" id="IPR029063">
    <property type="entry name" value="SAM-dependent_MTases_sf"/>
</dbReference>
<dbReference type="GO" id="GO:0003676">
    <property type="term" value="F:nucleic acid binding"/>
    <property type="evidence" value="ECO:0007669"/>
    <property type="project" value="InterPro"/>
</dbReference>
<dbReference type="Pfam" id="PF05175">
    <property type="entry name" value="MTS"/>
    <property type="match status" value="1"/>
</dbReference>
<keyword evidence="9" id="KW-1185">Reference proteome</keyword>
<dbReference type="NCBIfam" id="TIGR00536">
    <property type="entry name" value="hemK_fam"/>
    <property type="match status" value="1"/>
</dbReference>
<reference evidence="9" key="1">
    <citation type="submission" date="2016-11" db="EMBL/GenBank/DDBJ databases">
        <authorList>
            <person name="Varghese N."/>
            <person name="Submissions S."/>
        </authorList>
    </citation>
    <scope>NUCLEOTIDE SEQUENCE [LARGE SCALE GENOMIC DNA]</scope>
    <source>
        <strain evidence="9">DSM 27370</strain>
    </source>
</reference>
<keyword evidence="2 5" id="KW-0808">Transferase</keyword>
<dbReference type="AlphaFoldDB" id="A0A1M5CDP5"/>
<dbReference type="HAMAP" id="MF_02126">
    <property type="entry name" value="RF_methyltr_PrmC"/>
    <property type="match status" value="1"/>
</dbReference>
<dbReference type="InterPro" id="IPR050320">
    <property type="entry name" value="N5-glutamine_MTase"/>
</dbReference>
<evidence type="ECO:0000313" key="8">
    <source>
        <dbReference type="EMBL" id="SHF52810.1"/>
    </source>
</evidence>
<dbReference type="InterPro" id="IPR004556">
    <property type="entry name" value="HemK-like"/>
</dbReference>
<dbReference type="Gene3D" id="1.10.8.10">
    <property type="entry name" value="DNA helicase RuvA subunit, C-terminal domain"/>
    <property type="match status" value="1"/>
</dbReference>
<evidence type="ECO:0000256" key="4">
    <source>
        <dbReference type="ARBA" id="ARBA00048391"/>
    </source>
</evidence>
<dbReference type="PROSITE" id="PS00092">
    <property type="entry name" value="N6_MTASE"/>
    <property type="match status" value="1"/>
</dbReference>
<dbReference type="EC" id="2.1.1.297" evidence="5"/>
<accession>A0A1M5CDP5</accession>
<dbReference type="CDD" id="cd02440">
    <property type="entry name" value="AdoMet_MTases"/>
    <property type="match status" value="1"/>
</dbReference>
<dbReference type="GO" id="GO:0032259">
    <property type="term" value="P:methylation"/>
    <property type="evidence" value="ECO:0007669"/>
    <property type="project" value="UniProtKB-KW"/>
</dbReference>
<evidence type="ECO:0000259" key="7">
    <source>
        <dbReference type="Pfam" id="PF17827"/>
    </source>
</evidence>
<dbReference type="Proteomes" id="UP000184480">
    <property type="component" value="Unassembled WGS sequence"/>
</dbReference>
<feature type="binding site" evidence="5">
    <location>
        <position position="184"/>
    </location>
    <ligand>
        <name>S-adenosyl-L-methionine</name>
        <dbReference type="ChEBI" id="CHEBI:59789"/>
    </ligand>
</feature>
<dbReference type="Pfam" id="PF17827">
    <property type="entry name" value="PrmC_N"/>
    <property type="match status" value="1"/>
</dbReference>
<dbReference type="InterPro" id="IPR002052">
    <property type="entry name" value="DNA_methylase_N6_adenine_CS"/>
</dbReference>
<evidence type="ECO:0000256" key="2">
    <source>
        <dbReference type="ARBA" id="ARBA00022679"/>
    </source>
</evidence>
<dbReference type="NCBIfam" id="TIGR03534">
    <property type="entry name" value="RF_mod_PrmC"/>
    <property type="match status" value="1"/>
</dbReference>
<dbReference type="PANTHER" id="PTHR18895">
    <property type="entry name" value="HEMK METHYLTRANSFERASE"/>
    <property type="match status" value="1"/>
</dbReference>
<dbReference type="RefSeq" id="WP_062179562.1">
    <property type="nucleotide sequence ID" value="NZ_BBXL01000007.1"/>
</dbReference>
<feature type="binding site" evidence="5">
    <location>
        <begin position="184"/>
        <end position="187"/>
    </location>
    <ligand>
        <name>substrate</name>
    </ligand>
</feature>
<dbReference type="InterPro" id="IPR040758">
    <property type="entry name" value="PrmC_N"/>
</dbReference>
<feature type="binding site" evidence="5">
    <location>
        <position position="141"/>
    </location>
    <ligand>
        <name>S-adenosyl-L-methionine</name>
        <dbReference type="ChEBI" id="CHEBI:59789"/>
    </ligand>
</feature>
<evidence type="ECO:0000256" key="5">
    <source>
        <dbReference type="HAMAP-Rule" id="MF_02126"/>
    </source>
</evidence>
<name>A0A1M5CDP5_9BACT</name>
<protein>
    <recommendedName>
        <fullName evidence="5">Release factor glutamine methyltransferase</fullName>
        <shortName evidence="5">RF MTase</shortName>
        <ecNumber evidence="5">2.1.1.297</ecNumber>
    </recommendedName>
    <alternativeName>
        <fullName evidence="5">N5-glutamine methyltransferase PrmC</fullName>
    </alternativeName>
    <alternativeName>
        <fullName evidence="5">Protein-(glutamine-N5) MTase PrmC</fullName>
    </alternativeName>
    <alternativeName>
        <fullName evidence="5">Protein-glutamine N-methyltransferase PrmC</fullName>
    </alternativeName>
</protein>
<keyword evidence="3 5" id="KW-0949">S-adenosyl-L-methionine</keyword>
<evidence type="ECO:0000256" key="3">
    <source>
        <dbReference type="ARBA" id="ARBA00022691"/>
    </source>
</evidence>
<feature type="domain" description="Release factor glutamine methyltransferase N-terminal" evidence="7">
    <location>
        <begin position="9"/>
        <end position="74"/>
    </location>
</feature>